<protein>
    <submittedName>
        <fullName evidence="3">Bactoprenol glucosyl transferase</fullName>
        <ecNumber evidence="3">2.4.1.-</ecNumber>
    </submittedName>
</protein>
<dbReference type="InterPro" id="IPR001173">
    <property type="entry name" value="Glyco_trans_2-like"/>
</dbReference>
<gene>
    <name evidence="3" type="ORF">NBRC111893_2550</name>
</gene>
<feature type="transmembrane region" description="Helical" evidence="1">
    <location>
        <begin position="238"/>
        <end position="264"/>
    </location>
</feature>
<keyword evidence="3" id="KW-0328">Glycosyltransferase</keyword>
<dbReference type="EC" id="2.4.1.-" evidence="3"/>
<evidence type="ECO:0000259" key="2">
    <source>
        <dbReference type="Pfam" id="PF00535"/>
    </source>
</evidence>
<evidence type="ECO:0000313" key="4">
    <source>
        <dbReference type="Proteomes" id="UP000286974"/>
    </source>
</evidence>
<dbReference type="PANTHER" id="PTHR48090:SF8">
    <property type="entry name" value="GLYCOSYLTRANSFERASE CSBB-RELATED"/>
    <property type="match status" value="1"/>
</dbReference>
<keyword evidence="1" id="KW-0812">Transmembrane</keyword>
<keyword evidence="1" id="KW-0472">Membrane</keyword>
<dbReference type="GO" id="GO:0016757">
    <property type="term" value="F:glycosyltransferase activity"/>
    <property type="evidence" value="ECO:0007669"/>
    <property type="project" value="UniProtKB-KW"/>
</dbReference>
<evidence type="ECO:0000313" key="3">
    <source>
        <dbReference type="EMBL" id="GAY74404.1"/>
    </source>
</evidence>
<dbReference type="InterPro" id="IPR029044">
    <property type="entry name" value="Nucleotide-diphossugar_trans"/>
</dbReference>
<dbReference type="STRING" id="1138822.PL11_006895"/>
<feature type="domain" description="Glycosyltransferase 2-like" evidence="2">
    <location>
        <begin position="5"/>
        <end position="176"/>
    </location>
</feature>
<dbReference type="CDD" id="cd04187">
    <property type="entry name" value="DPM1_like_bac"/>
    <property type="match status" value="1"/>
</dbReference>
<dbReference type="PANTHER" id="PTHR48090">
    <property type="entry name" value="UNDECAPRENYL-PHOSPHATE 4-DEOXY-4-FORMAMIDO-L-ARABINOSE TRANSFERASE-RELATED"/>
    <property type="match status" value="1"/>
</dbReference>
<dbReference type="GO" id="GO:0005886">
    <property type="term" value="C:plasma membrane"/>
    <property type="evidence" value="ECO:0007669"/>
    <property type="project" value="TreeGrafter"/>
</dbReference>
<dbReference type="OrthoDB" id="9807778at2"/>
<reference evidence="3 4" key="1">
    <citation type="submission" date="2017-11" db="EMBL/GenBank/DDBJ databases">
        <title>Draft Genome Sequence of Lactobacillus curieae NBRC 111893 isolated from Koso, a Japanese sugar-Vegetable Fermented Beverage.</title>
        <authorList>
            <person name="Chiou T.Y."/>
            <person name="Oshima K."/>
            <person name="Suda W."/>
            <person name="Hattori M."/>
            <person name="Takahashi T."/>
        </authorList>
    </citation>
    <scope>NUCLEOTIDE SEQUENCE [LARGE SCALE GENOMIC DNA]</scope>
    <source>
        <strain evidence="3 4">NBRC111893</strain>
    </source>
</reference>
<dbReference type="Gene3D" id="3.90.550.10">
    <property type="entry name" value="Spore Coat Polysaccharide Biosynthesis Protein SpsA, Chain A"/>
    <property type="match status" value="1"/>
</dbReference>
<feature type="transmembrane region" description="Helical" evidence="1">
    <location>
        <begin position="270"/>
        <end position="296"/>
    </location>
</feature>
<accession>A0A401FPX2</accession>
<comment type="caution">
    <text evidence="3">The sequence shown here is derived from an EMBL/GenBank/DDBJ whole genome shotgun (WGS) entry which is preliminary data.</text>
</comment>
<name>A0A401FPX2_9LACO</name>
<dbReference type="SUPFAM" id="SSF53448">
    <property type="entry name" value="Nucleotide-diphospho-sugar transferases"/>
    <property type="match status" value="1"/>
</dbReference>
<dbReference type="RefSeq" id="WP_125009030.1">
    <property type="nucleotide sequence ID" value="NZ_BEXA01000010.1"/>
</dbReference>
<keyword evidence="3" id="KW-0808">Transferase</keyword>
<dbReference type="Proteomes" id="UP000286974">
    <property type="component" value="Unassembled WGS sequence"/>
</dbReference>
<keyword evidence="1" id="KW-1133">Transmembrane helix</keyword>
<keyword evidence="4" id="KW-1185">Reference proteome</keyword>
<dbReference type="AlphaFoldDB" id="A0A401FPX2"/>
<dbReference type="InterPro" id="IPR050256">
    <property type="entry name" value="Glycosyltransferase_2"/>
</dbReference>
<proteinExistence type="predicted"/>
<dbReference type="Pfam" id="PF00535">
    <property type="entry name" value="Glycos_transf_2"/>
    <property type="match status" value="1"/>
</dbReference>
<organism evidence="3 4">
    <name type="scientific">Lentilactobacillus kosonis</name>
    <dbReference type="NCBI Taxonomy" id="2810561"/>
    <lineage>
        <taxon>Bacteria</taxon>
        <taxon>Bacillati</taxon>
        <taxon>Bacillota</taxon>
        <taxon>Bacilli</taxon>
        <taxon>Lactobacillales</taxon>
        <taxon>Lactobacillaceae</taxon>
        <taxon>Lentilactobacillus</taxon>
    </lineage>
</organism>
<dbReference type="EMBL" id="BEXA01000010">
    <property type="protein sequence ID" value="GAY74404.1"/>
    <property type="molecule type" value="Genomic_DNA"/>
</dbReference>
<evidence type="ECO:0000256" key="1">
    <source>
        <dbReference type="SAM" id="Phobius"/>
    </source>
</evidence>
<sequence length="315" mass="35985">MKTISLIVPCYNEEPTVNLFYDTTEKVFAQLNQTHDEQYRPDYLFINDGSADNTLDVMRKLHNQHPDEVHYISFSRNFGKESAFAAGLANAHGDFVAVMDVDLQDPPELLIQMVDILDQPNTEYDVVGCVQKSRRQNPIRAFLSASFYKVINKMSKIQIKQNVRDYRLMTRRYVDAVLEMPEYNRFSKGLFSWVGFKTKYLEYEGVPRAAGTTSWSIFQLFDYSLEALVDFSDVPLKLATFIGGLICSLSIIGLIFVIIRAIFFGGSVNGWASIVSIILFLSGVQLFCLGIVGKYISKIYLETKHRPKFIIQESR</sequence>